<sequence>MGTWGPGLFSDDLACDVRGDYRRLIEDGVDDAEATSRILAQHLGEPADSDDGPVVWLALAITQSTVGRLDPLVQARALEVIDSGIGLDRWVGDPGLLAKRLAVLAKVRAQLVGPQPARKTLRPPRRHATSLQTGEVLAYRGSNDRVALLRVARVDDDRSAIAPILVVVDFDGDRIPEPAVLDTLPDRMEPARRFDGLPWSAARFHVQVLRRVDYDAAGLRRVATIQARTGDETVSARSYTNWQGLARQMEFELTGQWPADSDAAAGS</sequence>
<evidence type="ECO:0008006" key="3">
    <source>
        <dbReference type="Google" id="ProtNLM"/>
    </source>
</evidence>
<keyword evidence="2" id="KW-1185">Reference proteome</keyword>
<reference evidence="1" key="1">
    <citation type="submission" date="2021-01" db="EMBL/GenBank/DDBJ databases">
        <title>Whole genome shotgun sequence of Virgisporangium aurantiacum NBRC 16421.</title>
        <authorList>
            <person name="Komaki H."/>
            <person name="Tamura T."/>
        </authorList>
    </citation>
    <scope>NUCLEOTIDE SEQUENCE</scope>
    <source>
        <strain evidence="1">NBRC 16421</strain>
    </source>
</reference>
<gene>
    <name evidence="1" type="ORF">Vau01_048050</name>
</gene>
<evidence type="ECO:0000313" key="2">
    <source>
        <dbReference type="Proteomes" id="UP000612585"/>
    </source>
</evidence>
<proteinExistence type="predicted"/>
<protein>
    <recommendedName>
        <fullName evidence="3">DUF4259 domain-containing protein</fullName>
    </recommendedName>
</protein>
<dbReference type="Proteomes" id="UP000612585">
    <property type="component" value="Unassembled WGS sequence"/>
</dbReference>
<dbReference type="EMBL" id="BOPG01000030">
    <property type="protein sequence ID" value="GIJ57289.1"/>
    <property type="molecule type" value="Genomic_DNA"/>
</dbReference>
<accession>A0A8J3Z475</accession>
<evidence type="ECO:0000313" key="1">
    <source>
        <dbReference type="EMBL" id="GIJ57289.1"/>
    </source>
</evidence>
<organism evidence="1 2">
    <name type="scientific">Virgisporangium aurantiacum</name>
    <dbReference type="NCBI Taxonomy" id="175570"/>
    <lineage>
        <taxon>Bacteria</taxon>
        <taxon>Bacillati</taxon>
        <taxon>Actinomycetota</taxon>
        <taxon>Actinomycetes</taxon>
        <taxon>Micromonosporales</taxon>
        <taxon>Micromonosporaceae</taxon>
        <taxon>Virgisporangium</taxon>
    </lineage>
</organism>
<dbReference type="RefSeq" id="WP_203996504.1">
    <property type="nucleotide sequence ID" value="NZ_BOPG01000030.1"/>
</dbReference>
<comment type="caution">
    <text evidence="1">The sequence shown here is derived from an EMBL/GenBank/DDBJ whole genome shotgun (WGS) entry which is preliminary data.</text>
</comment>
<name>A0A8J3Z475_9ACTN</name>
<dbReference type="AlphaFoldDB" id="A0A8J3Z475"/>